<dbReference type="EMBL" id="JARVKF010000405">
    <property type="protein sequence ID" value="KAK9416627.1"/>
    <property type="molecule type" value="Genomic_DNA"/>
</dbReference>
<feature type="transmembrane region" description="Helical" evidence="3">
    <location>
        <begin position="83"/>
        <end position="103"/>
    </location>
</feature>
<protein>
    <submittedName>
        <fullName evidence="5">Major facilitator superfamily (MFS) profile domain-containing protein</fullName>
    </submittedName>
</protein>
<comment type="caution">
    <text evidence="5">The sequence shown here is derived from an EMBL/GenBank/DDBJ whole genome shotgun (WGS) entry which is preliminary data.</text>
</comment>
<comment type="subcellular location">
    <subcellularLocation>
        <location evidence="1">Membrane</location>
        <topology evidence="1">Multi-pass membrane protein</topology>
    </subcellularLocation>
</comment>
<dbReference type="InterPro" id="IPR020846">
    <property type="entry name" value="MFS_dom"/>
</dbReference>
<accession>A0ABR2UPR2</accession>
<keyword evidence="6" id="KW-1185">Reference proteome</keyword>
<feature type="transmembrane region" description="Helical" evidence="3">
    <location>
        <begin position="215"/>
        <end position="237"/>
    </location>
</feature>
<dbReference type="InterPro" id="IPR011701">
    <property type="entry name" value="MFS"/>
</dbReference>
<feature type="transmembrane region" description="Helical" evidence="3">
    <location>
        <begin position="346"/>
        <end position="367"/>
    </location>
</feature>
<dbReference type="Gene3D" id="1.20.1250.20">
    <property type="entry name" value="MFS general substrate transporter like domains"/>
    <property type="match status" value="2"/>
</dbReference>
<sequence length="502" mass="54285">MVDLSGPTSSKTRPAPTIEDTAMPLDVATWITRLATESGFTTIKESCRDTKILCLQRFVRMFAYGASFLILVDFLSNKDFSDAQIGLFMTLTLLGDVVISLLLTSITDQVGRRRVLSAGAALMVASGVVFAIIDNYWILLLASVFGVISPTGNEIGPFRAVETSILAQLTEKSNHSDIFAWNILLGTAGAALGAFLSGLIVQFTQSIDGWTKVSAYRFLFLIYAAAGGAKLALSLALSRAVEIPQARPSDQENNLELREGLLRDDDSDEEPDSNAQPTPKSTTTTPTPRRPSLIDKLLSLFPYISPLSRSILYRLIFLFFMDSFASGMATPSWLTYFFTTVHSLEPAILGTLFLVTNVCQTISNLLAVPLARRLGPLKTMVFTHLPSAVFLAMVAIPPASTFGTWLAMAFLALRACTQSLDQAPRQAFLSAVVLPAERTAVMGIVNTIKTLAQSGGIGASGVLAGQGWWVVLFGGAGALKISYDLSMLWMFLHVRDRDGAET</sequence>
<evidence type="ECO:0000256" key="1">
    <source>
        <dbReference type="ARBA" id="ARBA00004141"/>
    </source>
</evidence>
<dbReference type="Proteomes" id="UP001408356">
    <property type="component" value="Unassembled WGS sequence"/>
</dbReference>
<feature type="transmembrane region" description="Helical" evidence="3">
    <location>
        <begin position="388"/>
        <end position="413"/>
    </location>
</feature>
<name>A0ABR2UPR2_9PEZI</name>
<dbReference type="PANTHER" id="PTHR23520:SF5">
    <property type="entry name" value="TRANSPORTER, PUTATIVE (AFU_ORTHOLOGUE AFUA_3G04000)-RELATED"/>
    <property type="match status" value="1"/>
</dbReference>
<evidence type="ECO:0000256" key="3">
    <source>
        <dbReference type="SAM" id="Phobius"/>
    </source>
</evidence>
<feature type="transmembrane region" description="Helical" evidence="3">
    <location>
        <begin position="115"/>
        <end position="133"/>
    </location>
</feature>
<feature type="transmembrane region" description="Helical" evidence="3">
    <location>
        <begin position="139"/>
        <end position="158"/>
    </location>
</feature>
<keyword evidence="3" id="KW-0812">Transmembrane</keyword>
<dbReference type="InterPro" id="IPR036259">
    <property type="entry name" value="MFS_trans_sf"/>
</dbReference>
<gene>
    <name evidence="5" type="ORF">SUNI508_09537</name>
</gene>
<keyword evidence="3" id="KW-0472">Membrane</keyword>
<feature type="compositionally biased region" description="Low complexity" evidence="2">
    <location>
        <begin position="277"/>
        <end position="290"/>
    </location>
</feature>
<feature type="transmembrane region" description="Helical" evidence="3">
    <location>
        <begin position="179"/>
        <end position="203"/>
    </location>
</feature>
<organism evidence="5 6">
    <name type="scientific">Seiridium unicorne</name>
    <dbReference type="NCBI Taxonomy" id="138068"/>
    <lineage>
        <taxon>Eukaryota</taxon>
        <taxon>Fungi</taxon>
        <taxon>Dikarya</taxon>
        <taxon>Ascomycota</taxon>
        <taxon>Pezizomycotina</taxon>
        <taxon>Sordariomycetes</taxon>
        <taxon>Xylariomycetidae</taxon>
        <taxon>Amphisphaeriales</taxon>
        <taxon>Sporocadaceae</taxon>
        <taxon>Seiridium</taxon>
    </lineage>
</organism>
<feature type="transmembrane region" description="Helical" evidence="3">
    <location>
        <begin position="58"/>
        <end position="77"/>
    </location>
</feature>
<dbReference type="Pfam" id="PF07690">
    <property type="entry name" value="MFS_1"/>
    <property type="match status" value="1"/>
</dbReference>
<evidence type="ECO:0000313" key="5">
    <source>
        <dbReference type="EMBL" id="KAK9416627.1"/>
    </source>
</evidence>
<evidence type="ECO:0000259" key="4">
    <source>
        <dbReference type="PROSITE" id="PS50850"/>
    </source>
</evidence>
<evidence type="ECO:0000256" key="2">
    <source>
        <dbReference type="SAM" id="MobiDB-lite"/>
    </source>
</evidence>
<proteinExistence type="predicted"/>
<feature type="region of interest" description="Disordered" evidence="2">
    <location>
        <begin position="263"/>
        <end position="290"/>
    </location>
</feature>
<dbReference type="PROSITE" id="PS50850">
    <property type="entry name" value="MFS"/>
    <property type="match status" value="1"/>
</dbReference>
<feature type="transmembrane region" description="Helical" evidence="3">
    <location>
        <begin position="311"/>
        <end position="334"/>
    </location>
</feature>
<feature type="domain" description="Major facilitator superfamily (MFS) profile" evidence="4">
    <location>
        <begin position="49"/>
        <end position="502"/>
    </location>
</feature>
<dbReference type="SUPFAM" id="SSF103473">
    <property type="entry name" value="MFS general substrate transporter"/>
    <property type="match status" value="1"/>
</dbReference>
<evidence type="ECO:0000313" key="6">
    <source>
        <dbReference type="Proteomes" id="UP001408356"/>
    </source>
</evidence>
<dbReference type="PANTHER" id="PTHR23520">
    <property type="entry name" value="TRANSPORTER, PUTATIVE (AFU_ORTHOLOGUE AFUA_3G04000)-RELATED"/>
    <property type="match status" value="1"/>
</dbReference>
<reference evidence="5 6" key="1">
    <citation type="journal article" date="2024" name="J. Plant Pathol.">
        <title>Sequence and assembly of the genome of Seiridium unicorne, isolate CBS 538.82, causal agent of cypress canker disease.</title>
        <authorList>
            <person name="Scali E."/>
            <person name="Rocca G.D."/>
            <person name="Danti R."/>
            <person name="Garbelotto M."/>
            <person name="Barberini S."/>
            <person name="Baroncelli R."/>
            <person name="Emiliani G."/>
        </authorList>
    </citation>
    <scope>NUCLEOTIDE SEQUENCE [LARGE SCALE GENOMIC DNA]</scope>
    <source>
        <strain evidence="5 6">BM-138-508</strain>
    </source>
</reference>
<keyword evidence="3" id="KW-1133">Transmembrane helix</keyword>